<dbReference type="OrthoDB" id="4561799at2"/>
<keyword evidence="1" id="KW-0472">Membrane</keyword>
<dbReference type="EMBL" id="UGRY01000002">
    <property type="protein sequence ID" value="SUA72699.1"/>
    <property type="molecule type" value="Genomic_DNA"/>
</dbReference>
<feature type="transmembrane region" description="Helical" evidence="1">
    <location>
        <begin position="16"/>
        <end position="34"/>
    </location>
</feature>
<evidence type="ECO:0000313" key="2">
    <source>
        <dbReference type="EMBL" id="SUA72699.1"/>
    </source>
</evidence>
<reference evidence="2 3" key="1">
    <citation type="submission" date="2018-06" db="EMBL/GenBank/DDBJ databases">
        <authorList>
            <consortium name="Pathogen Informatics"/>
            <person name="Doyle S."/>
        </authorList>
    </citation>
    <scope>NUCLEOTIDE SEQUENCE [LARGE SCALE GENOMIC DNA]</scope>
    <source>
        <strain evidence="2 3">NCTC1934</strain>
    </source>
</reference>
<organism evidence="2 3">
    <name type="scientific">Nocardia otitidiscaviarum</name>
    <dbReference type="NCBI Taxonomy" id="1823"/>
    <lineage>
        <taxon>Bacteria</taxon>
        <taxon>Bacillati</taxon>
        <taxon>Actinomycetota</taxon>
        <taxon>Actinomycetes</taxon>
        <taxon>Mycobacteriales</taxon>
        <taxon>Nocardiaceae</taxon>
        <taxon>Nocardia</taxon>
    </lineage>
</organism>
<keyword evidence="3" id="KW-1185">Reference proteome</keyword>
<keyword evidence="1" id="KW-0812">Transmembrane</keyword>
<keyword evidence="1" id="KW-1133">Transmembrane helix</keyword>
<dbReference type="RefSeq" id="WP_039809557.1">
    <property type="nucleotide sequence ID" value="NZ_UGRY01000002.1"/>
</dbReference>
<evidence type="ECO:0000313" key="3">
    <source>
        <dbReference type="Proteomes" id="UP000255467"/>
    </source>
</evidence>
<accession>A0A378Y8L0</accession>
<sequence length="65" mass="7204">MKLRKSPGFTLKARKSTAILMTVWVATFVLYVFVKPEASQRPAYTPIVNSVLNNDAKDDGAPPPR</sequence>
<dbReference type="Proteomes" id="UP000255467">
    <property type="component" value="Unassembled WGS sequence"/>
</dbReference>
<name>A0A378Y8L0_9NOCA</name>
<dbReference type="AlphaFoldDB" id="A0A378Y8L0"/>
<evidence type="ECO:0000256" key="1">
    <source>
        <dbReference type="SAM" id="Phobius"/>
    </source>
</evidence>
<dbReference type="STRING" id="1406858.GCA_000710895_01816"/>
<protein>
    <submittedName>
        <fullName evidence="2">Uncharacterized protein</fullName>
    </submittedName>
</protein>
<proteinExistence type="predicted"/>
<gene>
    <name evidence="2" type="ORF">NCTC1934_00128</name>
</gene>